<dbReference type="InterPro" id="IPR025669">
    <property type="entry name" value="AAA_dom"/>
</dbReference>
<dbReference type="Proteomes" id="UP000321440">
    <property type="component" value="Unassembled WGS sequence"/>
</dbReference>
<dbReference type="InterPro" id="IPR027417">
    <property type="entry name" value="P-loop_NTPase"/>
</dbReference>
<dbReference type="PANTHER" id="PTHR13696:SF52">
    <property type="entry name" value="PARA FAMILY PROTEIN CT_582"/>
    <property type="match status" value="1"/>
</dbReference>
<proteinExistence type="predicted"/>
<accession>A0A511W7W8</accession>
<sequence length="266" mass="30179">MTKAIVFSLQKGGIAKSTSSGITSFLLSKKGYKILHVDMDSQANSTQMLTEVDDATETFGERDILEAIKAQDPRTYIIRVSDGLDILPATDYLAMLDQFVFNEYTRKHRQKPGLALYNTLEKVKESYDYLIIDTPPSLSILTLNAMFASDYVVIPTNTEKFSYNAIERFLGTVEEVSQQKKDLIGKDIKVAGILRSLHDKRRTDNKIFSEMMEESYSHLMFNTVIHRKAATGRLPIFGLYDNSELKAAISEHEKFVEELLNNVQSR</sequence>
<gene>
    <name evidence="2" type="ORF">AHA02nite_29610</name>
</gene>
<evidence type="ECO:0000313" key="3">
    <source>
        <dbReference type="Proteomes" id="UP000321440"/>
    </source>
</evidence>
<comment type="caution">
    <text evidence="2">The sequence shown here is derived from an EMBL/GenBank/DDBJ whole genome shotgun (WGS) entry which is preliminary data.</text>
</comment>
<dbReference type="OrthoDB" id="9815116at2"/>
<protein>
    <submittedName>
        <fullName evidence="2">Cobyric acid synthase CobQ</fullName>
    </submittedName>
</protein>
<keyword evidence="3" id="KW-1185">Reference proteome</keyword>
<evidence type="ECO:0000313" key="2">
    <source>
        <dbReference type="EMBL" id="GEN47185.1"/>
    </source>
</evidence>
<evidence type="ECO:0000259" key="1">
    <source>
        <dbReference type="Pfam" id="PF13614"/>
    </source>
</evidence>
<dbReference type="Gene3D" id="3.40.50.300">
    <property type="entry name" value="P-loop containing nucleotide triphosphate hydrolases"/>
    <property type="match status" value="1"/>
</dbReference>
<dbReference type="EMBL" id="BJYA01000027">
    <property type="protein sequence ID" value="GEN47185.1"/>
    <property type="molecule type" value="Genomic_DNA"/>
</dbReference>
<dbReference type="AlphaFoldDB" id="A0A511W7W8"/>
<organism evidence="2 3">
    <name type="scientific">Alkalibacillus haloalkaliphilus</name>
    <dbReference type="NCBI Taxonomy" id="94136"/>
    <lineage>
        <taxon>Bacteria</taxon>
        <taxon>Bacillati</taxon>
        <taxon>Bacillota</taxon>
        <taxon>Bacilli</taxon>
        <taxon>Bacillales</taxon>
        <taxon>Bacillaceae</taxon>
        <taxon>Alkalibacillus</taxon>
    </lineage>
</organism>
<reference evidence="2 3" key="1">
    <citation type="submission" date="2019-07" db="EMBL/GenBank/DDBJ databases">
        <title>Whole genome shotgun sequence of Alkalibacillus haloalkaliphilus NBRC 103110.</title>
        <authorList>
            <person name="Hosoyama A."/>
            <person name="Uohara A."/>
            <person name="Ohji S."/>
            <person name="Ichikawa N."/>
        </authorList>
    </citation>
    <scope>NUCLEOTIDE SEQUENCE [LARGE SCALE GENOMIC DNA]</scope>
    <source>
        <strain evidence="2 3">NBRC 103110</strain>
    </source>
</reference>
<dbReference type="PANTHER" id="PTHR13696">
    <property type="entry name" value="P-LOOP CONTAINING NUCLEOSIDE TRIPHOSPHATE HYDROLASE"/>
    <property type="match status" value="1"/>
</dbReference>
<name>A0A511W7W8_9BACI</name>
<dbReference type="InterPro" id="IPR050678">
    <property type="entry name" value="DNA_Partitioning_ATPase"/>
</dbReference>
<dbReference type="SUPFAM" id="SSF52540">
    <property type="entry name" value="P-loop containing nucleoside triphosphate hydrolases"/>
    <property type="match status" value="1"/>
</dbReference>
<dbReference type="RefSeq" id="WP_146818652.1">
    <property type="nucleotide sequence ID" value="NZ_BJYA01000027.1"/>
</dbReference>
<dbReference type="CDD" id="cd02042">
    <property type="entry name" value="ParAB_family"/>
    <property type="match status" value="1"/>
</dbReference>
<feature type="domain" description="AAA" evidence="1">
    <location>
        <begin position="3"/>
        <end position="182"/>
    </location>
</feature>
<dbReference type="Pfam" id="PF13614">
    <property type="entry name" value="AAA_31"/>
    <property type="match status" value="1"/>
</dbReference>